<feature type="signal peptide" evidence="3">
    <location>
        <begin position="1"/>
        <end position="20"/>
    </location>
</feature>
<organism evidence="5 6">
    <name type="scientific">Zonotrichia albicollis</name>
    <name type="common">White-throated sparrow</name>
    <name type="synonym">Fringilla albicollis</name>
    <dbReference type="NCBI Taxonomy" id="44394"/>
    <lineage>
        <taxon>Eukaryota</taxon>
        <taxon>Metazoa</taxon>
        <taxon>Chordata</taxon>
        <taxon>Craniata</taxon>
        <taxon>Vertebrata</taxon>
        <taxon>Euteleostomi</taxon>
        <taxon>Archelosauria</taxon>
        <taxon>Archosauria</taxon>
        <taxon>Dinosauria</taxon>
        <taxon>Saurischia</taxon>
        <taxon>Theropoda</taxon>
        <taxon>Coelurosauria</taxon>
        <taxon>Aves</taxon>
        <taxon>Neognathae</taxon>
        <taxon>Neoaves</taxon>
        <taxon>Telluraves</taxon>
        <taxon>Australaves</taxon>
        <taxon>Passeriformes</taxon>
        <taxon>Passerellidae</taxon>
        <taxon>Zonotrichia</taxon>
    </lineage>
</organism>
<name>A0A8D2NGL2_ZONAL</name>
<feature type="domain" description="RAMA" evidence="4">
    <location>
        <begin position="1229"/>
        <end position="1311"/>
    </location>
</feature>
<protein>
    <submittedName>
        <fullName evidence="5">Ankyrin repeat domain 31</fullName>
    </submittedName>
</protein>
<dbReference type="Pfam" id="PF13637">
    <property type="entry name" value="Ank_4"/>
    <property type="match status" value="1"/>
</dbReference>
<dbReference type="PROSITE" id="PS50297">
    <property type="entry name" value="ANK_REP_REGION"/>
    <property type="match status" value="6"/>
</dbReference>
<feature type="repeat" description="ANK" evidence="1">
    <location>
        <begin position="746"/>
        <end position="778"/>
    </location>
</feature>
<accession>A0A8D2NGL2</accession>
<feature type="repeat" description="ANK" evidence="1">
    <location>
        <begin position="680"/>
        <end position="712"/>
    </location>
</feature>
<dbReference type="Proteomes" id="UP000694413">
    <property type="component" value="Unassembled WGS sequence"/>
</dbReference>
<dbReference type="PROSITE" id="PS50088">
    <property type="entry name" value="ANK_REPEAT"/>
    <property type="match status" value="6"/>
</dbReference>
<feature type="repeat" description="ANK" evidence="1">
    <location>
        <begin position="448"/>
        <end position="480"/>
    </location>
</feature>
<evidence type="ECO:0000256" key="2">
    <source>
        <dbReference type="SAM" id="MobiDB-lite"/>
    </source>
</evidence>
<dbReference type="InterPro" id="IPR040843">
    <property type="entry name" value="RAMA"/>
</dbReference>
<dbReference type="Gene3D" id="1.25.40.20">
    <property type="entry name" value="Ankyrin repeat-containing domain"/>
    <property type="match status" value="2"/>
</dbReference>
<dbReference type="PRINTS" id="PR01415">
    <property type="entry name" value="ANKYRIN"/>
</dbReference>
<dbReference type="Pfam" id="PF18755">
    <property type="entry name" value="RAMA"/>
    <property type="match status" value="1"/>
</dbReference>
<evidence type="ECO:0000256" key="3">
    <source>
        <dbReference type="SAM" id="SignalP"/>
    </source>
</evidence>
<dbReference type="KEGG" id="zab:102074540"/>
<dbReference type="PANTHER" id="PTHR24176:SF14">
    <property type="entry name" value="ANKYRIN REPEAT DOMAIN-CONTAINING PROTEIN 31"/>
    <property type="match status" value="1"/>
</dbReference>
<feature type="compositionally biased region" description="Low complexity" evidence="2">
    <location>
        <begin position="621"/>
        <end position="645"/>
    </location>
</feature>
<gene>
    <name evidence="5" type="primary">ANKRD31</name>
</gene>
<reference evidence="5" key="2">
    <citation type="submission" date="2025-09" db="UniProtKB">
        <authorList>
            <consortium name="Ensembl"/>
        </authorList>
    </citation>
    <scope>IDENTIFICATION</scope>
</reference>
<sequence>MSFSWHYLLLAFLNEDIALTTEISINKGTFSPEICFIQKCGDRTYCHKAEQTNPVVLQEAYTSEQSQSLLKDWINHSPPMPHFSLNSAAEEQQNDSVDIKLNGFQKDSEEKISRKLGNEDCCPEISLYLHDPVEDIITVQEEQTPKDTMPLVLDYCHSTCMTIVDTDNTVKEHSLNNDTDLSLSSLGKIFMDVFSELNIETSEVDISDLLRYPSDSESLKVKNSLPDKLECQGHACSVDPSAAESNDALPVELVVPLNALSGSMVQPAIPLVPNERQLNTKEEQLNSETSVLQVDDDCTQITNVMEPRLAAVQVEEVNAFTGSNLQSTANEQPVDGQQREKEVMSDCLDATFSEKQIGEGHSYSGEPAACVETAQTASSKIQKSPSEDMEDLEAIIWQEIILNEYAEANQRRRSKRIDNKRKREAFVRNSLNPACPLSLSTIHRKNVHGENLLHRAVTHQDINLVRRIIKAGGNVNAQDDAGLTALHIASVEGFYEIANLLLKAGADVNATQKEQITPLEDAVKEGHYEVANLLLWYGADPLLKNQMGKCALEEASDPSMMKLLESYVAKSRRYTVAGGGDSKMLNAQCIEDTNEHQISLQTKESEPACANPQETSRKAKAASYSSSSNKKLSSNQSQLSQASKQKTSKKSESTREAAVIVPGTCKTGAVRKMKIRRNGKGETQLHIAAKRGDVSLVKTLISSGISVNEQDYAGWTAIHEASNGGFTDVILELLKAGADVNSRSLFGVLPIHDAVLGNYLEAARILLQHGANPNERDGSGKSALNQACDEEMKELLKSYGATDSLLPFQTVEVTEEKSKRHCYDCYKNDDAALETQHEKYSVESVAAIQDTEKKQEELLLLELRTSKDADVYIQRLSQIQDTLNEILANQKTERDTLAKKYRASVESFKKGALRKQLVNLASSQKSLLTVVQNQEKLVQKFKNYRKTKIIFNSSSEKQISNLVTFHGSDTRQSLTANEIMCPNTVTFSMGLGASRPNGNRVEAHVSSENRFSAQECIQHPHICLDETGANKEPITSKEASDHALASGNRVREYAFDSTSKLTNAAEVMTLPSEPTVSTAKTKCSQPKDINCVAIVGQRNRSLNRTSMTNTLNIVEPQSTVVGKNVYQTTSHCKQVLSHEDLHRYVNKKEAFQQQQQPQQETLLASTKSFSNTLQQMVFQSSENSFNANLMLTNISSNTDSPTNISEKSSQSYGSQEWEQNQVRYGWKSKKKNQWIDLLELGRIKPGENVLEFKLQEFSHKAALLKNGKIRTSKGQILQNPVQWVKDILGSDISVTWKYVWNKVTYLGTELSKFSVGETSVSSDLELPAQKGNPLGSSVQLNSVESLTHFLQFNEIVMPRKEEFLPCSAMEKYWNFYKECKDFGF</sequence>
<keyword evidence="1" id="KW-0040">ANK repeat</keyword>
<dbReference type="InterPro" id="IPR002110">
    <property type="entry name" value="Ankyrin_rpt"/>
</dbReference>
<dbReference type="OrthoDB" id="2384350at2759"/>
<keyword evidence="6" id="KW-1185">Reference proteome</keyword>
<evidence type="ECO:0000313" key="6">
    <source>
        <dbReference type="Proteomes" id="UP000694413"/>
    </source>
</evidence>
<feature type="repeat" description="ANK" evidence="1">
    <location>
        <begin position="713"/>
        <end position="745"/>
    </location>
</feature>
<dbReference type="SUPFAM" id="SSF48403">
    <property type="entry name" value="Ankyrin repeat"/>
    <property type="match status" value="2"/>
</dbReference>
<dbReference type="InterPro" id="IPR042334">
    <property type="entry name" value="ANKRD31"/>
</dbReference>
<feature type="repeat" description="ANK" evidence="1">
    <location>
        <begin position="481"/>
        <end position="513"/>
    </location>
</feature>
<reference evidence="5" key="1">
    <citation type="submission" date="2025-08" db="UniProtKB">
        <authorList>
            <consortium name="Ensembl"/>
        </authorList>
    </citation>
    <scope>IDENTIFICATION</scope>
</reference>
<evidence type="ECO:0000256" key="1">
    <source>
        <dbReference type="PROSITE-ProRule" id="PRU00023"/>
    </source>
</evidence>
<dbReference type="Pfam" id="PF12796">
    <property type="entry name" value="Ank_2"/>
    <property type="match status" value="2"/>
</dbReference>
<keyword evidence="3" id="KW-0732">Signal</keyword>
<evidence type="ECO:0000259" key="4">
    <source>
        <dbReference type="Pfam" id="PF18755"/>
    </source>
</evidence>
<feature type="repeat" description="ANK" evidence="1">
    <location>
        <begin position="514"/>
        <end position="546"/>
    </location>
</feature>
<evidence type="ECO:0000313" key="5">
    <source>
        <dbReference type="Ensembl" id="ENSZALP00000021100.1"/>
    </source>
</evidence>
<dbReference type="InterPro" id="IPR036770">
    <property type="entry name" value="Ankyrin_rpt-contain_sf"/>
</dbReference>
<dbReference type="PANTHER" id="PTHR24176">
    <property type="entry name" value="ANKYRIN REPEAT DOMAIN-CONTAINING PROTEIN 31-RELATED"/>
    <property type="match status" value="1"/>
</dbReference>
<dbReference type="Ensembl" id="ENSZALT00000027572.1">
    <property type="protein sequence ID" value="ENSZALP00000021100.1"/>
    <property type="gene ID" value="ENSZALG00000016551.1"/>
</dbReference>
<feature type="chain" id="PRO_5034946857" evidence="3">
    <location>
        <begin position="21"/>
        <end position="1384"/>
    </location>
</feature>
<dbReference type="CTD" id="256006"/>
<feature type="region of interest" description="Disordered" evidence="2">
    <location>
        <begin position="601"/>
        <end position="658"/>
    </location>
</feature>
<proteinExistence type="predicted"/>
<dbReference type="SMART" id="SM00248">
    <property type="entry name" value="ANK"/>
    <property type="match status" value="6"/>
</dbReference>